<proteinExistence type="predicted"/>
<gene>
    <name evidence="1" type="ORF">M9458_024952</name>
</gene>
<name>A0ABD0Q0C4_CIRMR</name>
<feature type="non-terminal residue" evidence="1">
    <location>
        <position position="53"/>
    </location>
</feature>
<dbReference type="AlphaFoldDB" id="A0ABD0Q0C4"/>
<evidence type="ECO:0000313" key="2">
    <source>
        <dbReference type="Proteomes" id="UP001529510"/>
    </source>
</evidence>
<feature type="non-terminal residue" evidence="1">
    <location>
        <position position="1"/>
    </location>
</feature>
<organism evidence="1 2">
    <name type="scientific">Cirrhinus mrigala</name>
    <name type="common">Mrigala</name>
    <dbReference type="NCBI Taxonomy" id="683832"/>
    <lineage>
        <taxon>Eukaryota</taxon>
        <taxon>Metazoa</taxon>
        <taxon>Chordata</taxon>
        <taxon>Craniata</taxon>
        <taxon>Vertebrata</taxon>
        <taxon>Euteleostomi</taxon>
        <taxon>Actinopterygii</taxon>
        <taxon>Neopterygii</taxon>
        <taxon>Teleostei</taxon>
        <taxon>Ostariophysi</taxon>
        <taxon>Cypriniformes</taxon>
        <taxon>Cyprinidae</taxon>
        <taxon>Labeoninae</taxon>
        <taxon>Labeonini</taxon>
        <taxon>Cirrhinus</taxon>
    </lineage>
</organism>
<sequence>ATIAVTEKSVKEVMTLDDEIFDKFYRHTEDMAKITSRVEINDDFDDIFGMQLP</sequence>
<reference evidence="1 2" key="1">
    <citation type="submission" date="2024-05" db="EMBL/GenBank/DDBJ databases">
        <title>Genome sequencing and assembly of Indian major carp, Cirrhinus mrigala (Hamilton, 1822).</title>
        <authorList>
            <person name="Mohindra V."/>
            <person name="Chowdhury L.M."/>
            <person name="Lal K."/>
            <person name="Jena J.K."/>
        </authorList>
    </citation>
    <scope>NUCLEOTIDE SEQUENCE [LARGE SCALE GENOMIC DNA]</scope>
    <source>
        <strain evidence="1">CM1030</strain>
        <tissue evidence="1">Blood</tissue>
    </source>
</reference>
<evidence type="ECO:0000313" key="1">
    <source>
        <dbReference type="EMBL" id="KAL0179510.1"/>
    </source>
</evidence>
<protein>
    <submittedName>
        <fullName evidence="1">Uncharacterized protein</fullName>
    </submittedName>
</protein>
<comment type="caution">
    <text evidence="1">The sequence shown here is derived from an EMBL/GenBank/DDBJ whole genome shotgun (WGS) entry which is preliminary data.</text>
</comment>
<dbReference type="Proteomes" id="UP001529510">
    <property type="component" value="Unassembled WGS sequence"/>
</dbReference>
<accession>A0ABD0Q0C4</accession>
<keyword evidence="2" id="KW-1185">Reference proteome</keyword>
<dbReference type="EMBL" id="JAMKFB020000012">
    <property type="protein sequence ID" value="KAL0179510.1"/>
    <property type="molecule type" value="Genomic_DNA"/>
</dbReference>